<dbReference type="SUPFAM" id="SSF50129">
    <property type="entry name" value="GroES-like"/>
    <property type="match status" value="1"/>
</dbReference>
<reference evidence="7 8" key="1">
    <citation type="submission" date="2024-02" db="EMBL/GenBank/DDBJ databases">
        <title>Rhodopirellula caenicola NBRC 110016.</title>
        <authorList>
            <person name="Ichikawa N."/>
            <person name="Katano-Makiyama Y."/>
            <person name="Hidaka K."/>
        </authorList>
    </citation>
    <scope>NUCLEOTIDE SEQUENCE [LARGE SCALE GENOMIC DNA]</scope>
    <source>
        <strain evidence="7 8">NBRC 110016</strain>
    </source>
</reference>
<dbReference type="CDD" id="cd08272">
    <property type="entry name" value="MDR6"/>
    <property type="match status" value="1"/>
</dbReference>
<name>A0ABP9VPS2_9BACT</name>
<dbReference type="Gene3D" id="3.90.180.10">
    <property type="entry name" value="Medium-chain alcohol dehydrogenases, catalytic domain"/>
    <property type="match status" value="1"/>
</dbReference>
<dbReference type="InterPro" id="IPR002364">
    <property type="entry name" value="Quin_OxRdtase/zeta-crystal_CS"/>
</dbReference>
<keyword evidence="8" id="KW-1185">Reference proteome</keyword>
<dbReference type="EMBL" id="BAABRO010000001">
    <property type="protein sequence ID" value="GAA5505448.1"/>
    <property type="molecule type" value="Genomic_DNA"/>
</dbReference>
<evidence type="ECO:0000256" key="1">
    <source>
        <dbReference type="ARBA" id="ARBA00004496"/>
    </source>
</evidence>
<keyword evidence="4" id="KW-0521">NADP</keyword>
<dbReference type="InterPro" id="IPR011032">
    <property type="entry name" value="GroES-like_sf"/>
</dbReference>
<dbReference type="InterPro" id="IPR013154">
    <property type="entry name" value="ADH-like_N"/>
</dbReference>
<evidence type="ECO:0000256" key="2">
    <source>
        <dbReference type="ARBA" id="ARBA00011881"/>
    </source>
</evidence>
<comment type="subcellular location">
    <subcellularLocation>
        <location evidence="1">Cytoplasm</location>
    </subcellularLocation>
</comment>
<comment type="caution">
    <text evidence="7">The sequence shown here is derived from an EMBL/GenBank/DDBJ whole genome shotgun (WGS) entry which is preliminary data.</text>
</comment>
<evidence type="ECO:0000256" key="3">
    <source>
        <dbReference type="ARBA" id="ARBA00022490"/>
    </source>
</evidence>
<accession>A0ABP9VPS2</accession>
<dbReference type="RefSeq" id="WP_345682472.1">
    <property type="nucleotide sequence ID" value="NZ_BAABRO010000001.1"/>
</dbReference>
<protein>
    <submittedName>
        <fullName evidence="7">Zinc-type alcohol dehydrogenase-like protein SA1988</fullName>
    </submittedName>
</protein>
<dbReference type="PANTHER" id="PTHR44154:SF1">
    <property type="entry name" value="QUINONE OXIDOREDUCTASE"/>
    <property type="match status" value="1"/>
</dbReference>
<dbReference type="Pfam" id="PF08240">
    <property type="entry name" value="ADH_N"/>
    <property type="match status" value="1"/>
</dbReference>
<organism evidence="7 8">
    <name type="scientific">Novipirellula caenicola</name>
    <dbReference type="NCBI Taxonomy" id="1536901"/>
    <lineage>
        <taxon>Bacteria</taxon>
        <taxon>Pseudomonadati</taxon>
        <taxon>Planctomycetota</taxon>
        <taxon>Planctomycetia</taxon>
        <taxon>Pirellulales</taxon>
        <taxon>Pirellulaceae</taxon>
        <taxon>Novipirellula</taxon>
    </lineage>
</organism>
<dbReference type="Gene3D" id="3.40.50.720">
    <property type="entry name" value="NAD(P)-binding Rossmann-like Domain"/>
    <property type="match status" value="1"/>
</dbReference>
<keyword evidence="5" id="KW-0694">RNA-binding</keyword>
<evidence type="ECO:0000313" key="7">
    <source>
        <dbReference type="EMBL" id="GAA5505448.1"/>
    </source>
</evidence>
<feature type="domain" description="Enoyl reductase (ER)" evidence="6">
    <location>
        <begin position="10"/>
        <end position="326"/>
    </location>
</feature>
<evidence type="ECO:0000256" key="5">
    <source>
        <dbReference type="ARBA" id="ARBA00022884"/>
    </source>
</evidence>
<dbReference type="InterPro" id="IPR036291">
    <property type="entry name" value="NAD(P)-bd_dom_sf"/>
</dbReference>
<gene>
    <name evidence="7" type="ORF">Rcae01_00893</name>
</gene>
<evidence type="ECO:0000259" key="6">
    <source>
        <dbReference type="SMART" id="SM00829"/>
    </source>
</evidence>
<dbReference type="PROSITE" id="PS01162">
    <property type="entry name" value="QOR_ZETA_CRYSTAL"/>
    <property type="match status" value="1"/>
</dbReference>
<comment type="subunit">
    <text evidence="2">Homotetramer.</text>
</comment>
<dbReference type="Proteomes" id="UP001416858">
    <property type="component" value="Unassembled WGS sequence"/>
</dbReference>
<evidence type="ECO:0000313" key="8">
    <source>
        <dbReference type="Proteomes" id="UP001416858"/>
    </source>
</evidence>
<sequence length="329" mass="34615">MKAMLINAYGENANFEAADVAKPEVKPGHVLVKIAASSVNTVDTMIRKMGKDLPLSPDTPAILGMDFAGTIDAVGDGVTDFSVGDEVYGCAGGLADLPGTLAEYMVADSKLIAHKPKNLSMREAAALPLVAITAYEGLKRAGIQQGQKVLVHGGSGGVGHVALQLAKHWGAEVYSTGGGEKQLALIQQLGATGINYKTETVEQYVAKHTGGAGFDIVFDSVGGGNLTKSFEAAALNGQVATTVSMCELDLTPAHFKGLSLHVVFMLIPMLHNFRREEHAKILRDLAQICESGGLKPVLDEEQFSLEQVGQAYARLESGKAMGKVVVDNP</sequence>
<proteinExistence type="predicted"/>
<dbReference type="SUPFAM" id="SSF51735">
    <property type="entry name" value="NAD(P)-binding Rossmann-fold domains"/>
    <property type="match status" value="1"/>
</dbReference>
<dbReference type="PANTHER" id="PTHR44154">
    <property type="entry name" value="QUINONE OXIDOREDUCTASE"/>
    <property type="match status" value="1"/>
</dbReference>
<dbReference type="Pfam" id="PF13602">
    <property type="entry name" value="ADH_zinc_N_2"/>
    <property type="match status" value="1"/>
</dbReference>
<dbReference type="InterPro" id="IPR020843">
    <property type="entry name" value="ER"/>
</dbReference>
<dbReference type="SMART" id="SM00829">
    <property type="entry name" value="PKS_ER"/>
    <property type="match status" value="1"/>
</dbReference>
<evidence type="ECO:0000256" key="4">
    <source>
        <dbReference type="ARBA" id="ARBA00022857"/>
    </source>
</evidence>
<keyword evidence="3" id="KW-0963">Cytoplasm</keyword>
<dbReference type="InterPro" id="IPR051603">
    <property type="entry name" value="Zinc-ADH_QOR/CCCR"/>
</dbReference>